<keyword evidence="7" id="KW-1185">Reference proteome</keyword>
<keyword evidence="3 5" id="KW-0687">Ribonucleoprotein</keyword>
<organism evidence="6 7">
    <name type="scientific">Thermoproteus tenax (strain ATCC 35583 / DSM 2078 / JCM 9277 / NBRC 100435 / Kra 1)</name>
    <dbReference type="NCBI Taxonomy" id="768679"/>
    <lineage>
        <taxon>Archaea</taxon>
        <taxon>Thermoproteota</taxon>
        <taxon>Thermoprotei</taxon>
        <taxon>Thermoproteales</taxon>
        <taxon>Thermoproteaceae</taxon>
        <taxon>Thermoproteus</taxon>
    </lineage>
</organism>
<dbReference type="PANTHER" id="PTHR10956">
    <property type="entry name" value="60S RIBOSOMAL PROTEIN L31"/>
    <property type="match status" value="1"/>
</dbReference>
<evidence type="ECO:0000256" key="1">
    <source>
        <dbReference type="ARBA" id="ARBA00010808"/>
    </source>
</evidence>
<dbReference type="AlphaFoldDB" id="G4RNV5"/>
<dbReference type="KEGG" id="ttn:TTX_0585"/>
<dbReference type="InterPro" id="IPR000054">
    <property type="entry name" value="Ribosomal_eL31"/>
</dbReference>
<evidence type="ECO:0000256" key="4">
    <source>
        <dbReference type="ARBA" id="ARBA00035230"/>
    </source>
</evidence>
<dbReference type="STRING" id="768679.TTX_0585"/>
<accession>G4RNV5</accession>
<dbReference type="PATRIC" id="fig|768679.9.peg.599"/>
<dbReference type="Gene3D" id="3.10.440.10">
    <property type="match status" value="1"/>
</dbReference>
<evidence type="ECO:0000313" key="6">
    <source>
        <dbReference type="EMBL" id="CCC81249.1"/>
    </source>
</evidence>
<dbReference type="NCBIfam" id="NF002258">
    <property type="entry name" value="PRK01192.1-1"/>
    <property type="match status" value="1"/>
</dbReference>
<evidence type="ECO:0000256" key="2">
    <source>
        <dbReference type="ARBA" id="ARBA00022980"/>
    </source>
</evidence>
<dbReference type="EMBL" id="FN869859">
    <property type="protein sequence ID" value="CCC81249.1"/>
    <property type="molecule type" value="Genomic_DNA"/>
</dbReference>
<name>G4RNV5_THETK</name>
<evidence type="ECO:0000256" key="3">
    <source>
        <dbReference type="ARBA" id="ARBA00023274"/>
    </source>
</evidence>
<gene>
    <name evidence="5 6" type="primary">rpl31e</name>
    <name evidence="6" type="ordered locus">TTX_0585</name>
</gene>
<dbReference type="PANTHER" id="PTHR10956:SF0">
    <property type="entry name" value="60S RIBOSOMAL PROTEIN L31"/>
    <property type="match status" value="1"/>
</dbReference>
<dbReference type="SUPFAM" id="SSF54575">
    <property type="entry name" value="Ribosomal protein L31e"/>
    <property type="match status" value="1"/>
</dbReference>
<evidence type="ECO:0000313" key="7">
    <source>
        <dbReference type="Proteomes" id="UP000002654"/>
    </source>
</evidence>
<comment type="similarity">
    <text evidence="1 5">Belongs to the eukaryotic ribosomal protein eL31 family.</text>
</comment>
<dbReference type="RefSeq" id="WP_014126506.1">
    <property type="nucleotide sequence ID" value="NC_016070.1"/>
</dbReference>
<dbReference type="GO" id="GO:0002181">
    <property type="term" value="P:cytoplasmic translation"/>
    <property type="evidence" value="ECO:0007669"/>
    <property type="project" value="TreeGrafter"/>
</dbReference>
<dbReference type="GO" id="GO:0022625">
    <property type="term" value="C:cytosolic large ribosomal subunit"/>
    <property type="evidence" value="ECO:0007669"/>
    <property type="project" value="TreeGrafter"/>
</dbReference>
<dbReference type="InterPro" id="IPR020052">
    <property type="entry name" value="Ribosomal_eL31_CS"/>
</dbReference>
<reference evidence="6 7" key="1">
    <citation type="journal article" date="2011" name="PLoS ONE">
        <title>The complete genome sequence of Thermoproteus tenax: a physiologically versatile member of the Crenarchaeota.</title>
        <authorList>
            <person name="Siebers B."/>
            <person name="Zaparty M."/>
            <person name="Raddatz G."/>
            <person name="Tjaden B."/>
            <person name="Albers S.V."/>
            <person name="Bell S.D."/>
            <person name="Blombach F."/>
            <person name="Kletzin A."/>
            <person name="Kyrpides N."/>
            <person name="Lanz C."/>
            <person name="Plagens A."/>
            <person name="Rampp M."/>
            <person name="Rosinus A."/>
            <person name="von Jan M."/>
            <person name="Makarova K.S."/>
            <person name="Klenk H.P."/>
            <person name="Schuster S.C."/>
            <person name="Hensel R."/>
        </authorList>
    </citation>
    <scope>NUCLEOTIDE SEQUENCE [LARGE SCALE GENOMIC DNA]</scope>
    <source>
        <strain evidence="7">ATCC 35583 / DSM 2078 / JCM 9277 / NBRC 100435 / Kra 1</strain>
    </source>
</reference>
<dbReference type="GO" id="GO:0003735">
    <property type="term" value="F:structural constituent of ribosome"/>
    <property type="evidence" value="ECO:0007669"/>
    <property type="project" value="InterPro"/>
</dbReference>
<dbReference type="Pfam" id="PF01198">
    <property type="entry name" value="Ribosomal_L31e"/>
    <property type="match status" value="1"/>
</dbReference>
<dbReference type="SMART" id="SM01380">
    <property type="entry name" value="Ribosomal_L31e"/>
    <property type="match status" value="1"/>
</dbReference>
<dbReference type="HAMAP" id="MF_00410">
    <property type="entry name" value="Ribosomal_eL31"/>
    <property type="match status" value="1"/>
</dbReference>
<dbReference type="PaxDb" id="768679-TTX_0585"/>
<dbReference type="InterPro" id="IPR023621">
    <property type="entry name" value="Ribosomal_eL31_dom_sf"/>
</dbReference>
<dbReference type="Proteomes" id="UP000002654">
    <property type="component" value="Chromosome"/>
</dbReference>
<evidence type="ECO:0000256" key="5">
    <source>
        <dbReference type="HAMAP-Rule" id="MF_00410"/>
    </source>
</evidence>
<proteinExistence type="inferred from homology"/>
<keyword evidence="2 5" id="KW-0689">Ribosomal protein</keyword>
<dbReference type="eggNOG" id="arCOG04473">
    <property type="taxonomic scope" value="Archaea"/>
</dbReference>
<dbReference type="PROSITE" id="PS01144">
    <property type="entry name" value="RIBOSOMAL_L31E"/>
    <property type="match status" value="1"/>
</dbReference>
<dbReference type="OrthoDB" id="10127at2157"/>
<sequence length="91" mass="10697">MAEEVKVLATREYRISLRRAYYAARTRRARRAVALIREFVSRHIKVDPKSVKLDPALNEFVWSRSREKPPRYVDVVVEKRSDGTALVKLKQ</sequence>
<dbReference type="GeneID" id="11263585"/>
<dbReference type="HOGENOM" id="CLU_112570_3_1_2"/>
<protein>
    <recommendedName>
        <fullName evidence="4 5">Large ribosomal subunit protein eL31</fullName>
    </recommendedName>
</protein>